<comment type="caution">
    <text evidence="2">The sequence shown here is derived from an EMBL/GenBank/DDBJ whole genome shotgun (WGS) entry which is preliminary data.</text>
</comment>
<accession>A0ABW4L4P0</accession>
<dbReference type="InterPro" id="IPR013078">
    <property type="entry name" value="His_Pase_superF_clade-1"/>
</dbReference>
<dbReference type="PANTHER" id="PTHR20935:SF1">
    <property type="entry name" value="SLL1549 PROTEIN"/>
    <property type="match status" value="1"/>
</dbReference>
<dbReference type="EMBL" id="JBHUEE010000004">
    <property type="protein sequence ID" value="MFD1718142.1"/>
    <property type="molecule type" value="Genomic_DNA"/>
</dbReference>
<dbReference type="InterPro" id="IPR029033">
    <property type="entry name" value="His_PPase_superfam"/>
</dbReference>
<name>A0ABW4L4P0_9MICO</name>
<dbReference type="Gene3D" id="3.40.50.1240">
    <property type="entry name" value="Phosphoglycerate mutase-like"/>
    <property type="match status" value="1"/>
</dbReference>
<dbReference type="InterPro" id="IPR051021">
    <property type="entry name" value="Mito_Ser/Thr_phosphatase"/>
</dbReference>
<reference evidence="3" key="1">
    <citation type="journal article" date="2019" name="Int. J. Syst. Evol. Microbiol.">
        <title>The Global Catalogue of Microorganisms (GCM) 10K type strain sequencing project: providing services to taxonomists for standard genome sequencing and annotation.</title>
        <authorList>
            <consortium name="The Broad Institute Genomics Platform"/>
            <consortium name="The Broad Institute Genome Sequencing Center for Infectious Disease"/>
            <person name="Wu L."/>
            <person name="Ma J."/>
        </authorList>
    </citation>
    <scope>NUCLEOTIDE SEQUENCE [LARGE SCALE GENOMIC DNA]</scope>
    <source>
        <strain evidence="3">JCM 17130</strain>
    </source>
</reference>
<dbReference type="PANTHER" id="PTHR20935">
    <property type="entry name" value="PHOSPHOGLYCERATE MUTASE-RELATED"/>
    <property type="match status" value="1"/>
</dbReference>
<dbReference type="SMART" id="SM00855">
    <property type="entry name" value="PGAM"/>
    <property type="match status" value="1"/>
</dbReference>
<evidence type="ECO:0000313" key="3">
    <source>
        <dbReference type="Proteomes" id="UP001597277"/>
    </source>
</evidence>
<keyword evidence="3" id="KW-1185">Reference proteome</keyword>
<dbReference type="RefSeq" id="WP_388005823.1">
    <property type="nucleotide sequence ID" value="NZ_JBHUEE010000004.1"/>
</dbReference>
<organism evidence="2 3">
    <name type="scientific">Georgenia deserti</name>
    <dbReference type="NCBI Taxonomy" id="2093781"/>
    <lineage>
        <taxon>Bacteria</taxon>
        <taxon>Bacillati</taxon>
        <taxon>Actinomycetota</taxon>
        <taxon>Actinomycetes</taxon>
        <taxon>Micrococcales</taxon>
        <taxon>Bogoriellaceae</taxon>
        <taxon>Georgenia</taxon>
    </lineage>
</organism>
<protein>
    <submittedName>
        <fullName evidence="2">SixA phosphatase family protein</fullName>
    </submittedName>
</protein>
<dbReference type="Pfam" id="PF00300">
    <property type="entry name" value="His_Phos_1"/>
    <property type="match status" value="1"/>
</dbReference>
<keyword evidence="1" id="KW-0378">Hydrolase</keyword>
<dbReference type="CDD" id="cd07067">
    <property type="entry name" value="HP_PGM_like"/>
    <property type="match status" value="1"/>
</dbReference>
<dbReference type="Proteomes" id="UP001597277">
    <property type="component" value="Unassembled WGS sequence"/>
</dbReference>
<evidence type="ECO:0000313" key="2">
    <source>
        <dbReference type="EMBL" id="MFD1718142.1"/>
    </source>
</evidence>
<dbReference type="SUPFAM" id="SSF53254">
    <property type="entry name" value="Phosphoglycerate mutase-like"/>
    <property type="match status" value="1"/>
</dbReference>
<evidence type="ECO:0000256" key="1">
    <source>
        <dbReference type="ARBA" id="ARBA00022801"/>
    </source>
</evidence>
<gene>
    <name evidence="2" type="ORF">ACFSE6_09865</name>
</gene>
<sequence length="167" mass="17782">MSTRTLILLRHAKAEPEGDHGDADRPLAARGRRQCGLIGPQLAGAVGAVDLVLVSSALRTTQTYELIAPDLEVRAHETRAEIYDAGPRDLLSLLREVDPEAGTVLVVGHEPTMSGTASLLHDARDDLAKQVSLGISTASACVLDVPGAWAELDRSTAHLRQILRPGE</sequence>
<proteinExistence type="predicted"/>